<dbReference type="AlphaFoldDB" id="A0A3N4IJQ4"/>
<dbReference type="GO" id="GO:0000340">
    <property type="term" value="F:RNA 7-methylguanosine cap binding"/>
    <property type="evidence" value="ECO:0007669"/>
    <property type="project" value="InterPro"/>
</dbReference>
<dbReference type="Pfam" id="PF10309">
    <property type="entry name" value="NCBP3"/>
    <property type="match status" value="1"/>
</dbReference>
<keyword evidence="3" id="KW-1185">Reference proteome</keyword>
<gene>
    <name evidence="2" type="ORF">BJ508DRAFT_411106</name>
</gene>
<evidence type="ECO:0000256" key="1">
    <source>
        <dbReference type="SAM" id="MobiDB-lite"/>
    </source>
</evidence>
<dbReference type="GO" id="GO:0005634">
    <property type="term" value="C:nucleus"/>
    <property type="evidence" value="ECO:0007669"/>
    <property type="project" value="TreeGrafter"/>
</dbReference>
<dbReference type="EMBL" id="ML119649">
    <property type="protein sequence ID" value="RPA86382.1"/>
    <property type="molecule type" value="Genomic_DNA"/>
</dbReference>
<feature type="compositionally biased region" description="Basic residues" evidence="1">
    <location>
        <begin position="255"/>
        <end position="268"/>
    </location>
</feature>
<evidence type="ECO:0000313" key="3">
    <source>
        <dbReference type="Proteomes" id="UP000275078"/>
    </source>
</evidence>
<sequence>MADVPMNDVNMDLDPQTDLLAYDNDIISLDDAPALETVPTGTTDNGEATMEVDDADKITPEKIYVHGVDEMSTEQVENWAYKALKEVEQIGKIKKVEWIDDSSCNLVFETATEATLALDALAEGEITPEQKSDPRAMRAAIRSESHPDSRLSIRVARESDRKIKGARERSRYYLFNPEADRIEQMERRKREDGGRRRGGRGGMTGDRDRDTGDYQKRRYDEHEHNRRTRNAERSGEDMYSESFYDDDGNSTESRRQRKPSRGRSRSPRPRRDVDSYRPRRSRSRSPRPRQRPAPVELFPEKLSHNQRHGLLAQSKEAVTLVEEPFPEKPVAAADEDMGITIKGRTKSSGTSSRLISDFASRLGGGGGGRRREPQHPREPQSRPLEERIEAKPLSLADRISIPNEDLFAEKLAKNKRSRRRAQDMFGED</sequence>
<feature type="compositionally biased region" description="Basic residues" evidence="1">
    <location>
        <begin position="278"/>
        <end position="290"/>
    </location>
</feature>
<feature type="region of interest" description="Disordered" evidence="1">
    <location>
        <begin position="184"/>
        <end position="309"/>
    </location>
</feature>
<dbReference type="STRING" id="1160509.A0A3N4IJQ4"/>
<protein>
    <submittedName>
        <fullName evidence="2">Uncharacterized protein</fullName>
    </submittedName>
</protein>
<proteinExistence type="predicted"/>
<name>A0A3N4IJQ4_ASCIM</name>
<dbReference type="Proteomes" id="UP000275078">
    <property type="component" value="Unassembled WGS sequence"/>
</dbReference>
<dbReference type="OrthoDB" id="422106at2759"/>
<reference evidence="2 3" key="1">
    <citation type="journal article" date="2018" name="Nat. Ecol. Evol.">
        <title>Pezizomycetes genomes reveal the molecular basis of ectomycorrhizal truffle lifestyle.</title>
        <authorList>
            <person name="Murat C."/>
            <person name="Payen T."/>
            <person name="Noel B."/>
            <person name="Kuo A."/>
            <person name="Morin E."/>
            <person name="Chen J."/>
            <person name="Kohler A."/>
            <person name="Krizsan K."/>
            <person name="Balestrini R."/>
            <person name="Da Silva C."/>
            <person name="Montanini B."/>
            <person name="Hainaut M."/>
            <person name="Levati E."/>
            <person name="Barry K.W."/>
            <person name="Belfiori B."/>
            <person name="Cichocki N."/>
            <person name="Clum A."/>
            <person name="Dockter R.B."/>
            <person name="Fauchery L."/>
            <person name="Guy J."/>
            <person name="Iotti M."/>
            <person name="Le Tacon F."/>
            <person name="Lindquist E.A."/>
            <person name="Lipzen A."/>
            <person name="Malagnac F."/>
            <person name="Mello A."/>
            <person name="Molinier V."/>
            <person name="Miyauchi S."/>
            <person name="Poulain J."/>
            <person name="Riccioni C."/>
            <person name="Rubini A."/>
            <person name="Sitrit Y."/>
            <person name="Splivallo R."/>
            <person name="Traeger S."/>
            <person name="Wang M."/>
            <person name="Zifcakova L."/>
            <person name="Wipf D."/>
            <person name="Zambonelli A."/>
            <person name="Paolocci F."/>
            <person name="Nowrousian M."/>
            <person name="Ottonello S."/>
            <person name="Baldrian P."/>
            <person name="Spatafora J.W."/>
            <person name="Henrissat B."/>
            <person name="Nagy L.G."/>
            <person name="Aury J.M."/>
            <person name="Wincker P."/>
            <person name="Grigoriev I.V."/>
            <person name="Bonfante P."/>
            <person name="Martin F.M."/>
        </authorList>
    </citation>
    <scope>NUCLEOTIDE SEQUENCE [LARGE SCALE GENOMIC DNA]</scope>
    <source>
        <strain evidence="2 3">RN42</strain>
    </source>
</reference>
<feature type="compositionally biased region" description="Basic and acidic residues" evidence="1">
    <location>
        <begin position="184"/>
        <end position="195"/>
    </location>
</feature>
<organism evidence="2 3">
    <name type="scientific">Ascobolus immersus RN42</name>
    <dbReference type="NCBI Taxonomy" id="1160509"/>
    <lineage>
        <taxon>Eukaryota</taxon>
        <taxon>Fungi</taxon>
        <taxon>Dikarya</taxon>
        <taxon>Ascomycota</taxon>
        <taxon>Pezizomycotina</taxon>
        <taxon>Pezizomycetes</taxon>
        <taxon>Pezizales</taxon>
        <taxon>Ascobolaceae</taxon>
        <taxon>Ascobolus</taxon>
    </lineage>
</organism>
<feature type="compositionally biased region" description="Basic and acidic residues" evidence="1">
    <location>
        <begin position="205"/>
        <end position="236"/>
    </location>
</feature>
<feature type="compositionally biased region" description="Basic and acidic residues" evidence="1">
    <location>
        <begin position="128"/>
        <end position="151"/>
    </location>
</feature>
<dbReference type="InterPro" id="IPR019416">
    <property type="entry name" value="NCBP3"/>
</dbReference>
<evidence type="ECO:0000313" key="2">
    <source>
        <dbReference type="EMBL" id="RPA86382.1"/>
    </source>
</evidence>
<accession>A0A3N4IJQ4</accession>
<feature type="region of interest" description="Disordered" evidence="1">
    <location>
        <begin position="125"/>
        <end position="151"/>
    </location>
</feature>
<dbReference type="PANTHER" id="PTHR16291">
    <property type="entry name" value="NUCLEAR CAP-BINDING PROTEIN SUBUNIT 3"/>
    <property type="match status" value="1"/>
</dbReference>
<feature type="compositionally biased region" description="Basic and acidic residues" evidence="1">
    <location>
        <begin position="369"/>
        <end position="390"/>
    </location>
</feature>
<feature type="region of interest" description="Disordered" evidence="1">
    <location>
        <begin position="329"/>
        <end position="395"/>
    </location>
</feature>
<dbReference type="GO" id="GO:0003729">
    <property type="term" value="F:mRNA binding"/>
    <property type="evidence" value="ECO:0007669"/>
    <property type="project" value="InterPro"/>
</dbReference>
<dbReference type="PANTHER" id="PTHR16291:SF0">
    <property type="entry name" value="NUCLEAR CAP-BINDING PROTEIN SUBUNIT 3"/>
    <property type="match status" value="1"/>
</dbReference>